<gene>
    <name evidence="3 5 6" type="ORF">SRAE_X000050700</name>
</gene>
<dbReference type="AlphaFoldDB" id="A0A090LMX0"/>
<protein>
    <submittedName>
        <fullName evidence="3 5">Uncharacterized protein</fullName>
    </submittedName>
</protein>
<name>A0A090LMX0_STRRB</name>
<dbReference type="RefSeq" id="XP_024510376.1">
    <property type="nucleotide sequence ID" value="XM_024644859.1"/>
</dbReference>
<feature type="transmembrane region" description="Helical" evidence="2">
    <location>
        <begin position="6"/>
        <end position="24"/>
    </location>
</feature>
<accession>A0A090LMX0</accession>
<evidence type="ECO:0000313" key="4">
    <source>
        <dbReference type="Proteomes" id="UP000035682"/>
    </source>
</evidence>
<dbReference type="GeneID" id="36383560"/>
<proteinExistence type="predicted"/>
<sequence length="228" mass="25660">MHFLNFNIFVLFFGINILTINGCFTKIEGLFRKTCILIIDIESDKFFSISFLYLKPNVFQILQKMNKQRFNYGFKQNKLMLDNMSVFANHNIDPKTILRLCSRCGAKCGMMTKIRFIGSQGQGNSLRRGSLQRGNSLTMSQRRNLAHSNAIHEGIYGSVRRNSIGSGGGSFNRGSGSFHSHGGSFHNRGGSFLSRSGSFQRSGSMHHSNSVRARQRAVFANERPDSEE</sequence>
<keyword evidence="2" id="KW-0812">Transmembrane</keyword>
<keyword evidence="2" id="KW-1133">Transmembrane helix</keyword>
<dbReference type="EMBL" id="LN609530">
    <property type="protein sequence ID" value="CEF71180.2"/>
    <property type="molecule type" value="Genomic_DNA"/>
</dbReference>
<evidence type="ECO:0000313" key="3">
    <source>
        <dbReference type="EMBL" id="CEF71180.2"/>
    </source>
</evidence>
<keyword evidence="2" id="KW-0472">Membrane</keyword>
<dbReference type="WBParaSite" id="SRAE_X000050700.1">
    <property type="protein sequence ID" value="SRAE_X000050700.1"/>
    <property type="gene ID" value="WBGene00266066"/>
</dbReference>
<reference evidence="5" key="2">
    <citation type="submission" date="2020-12" db="UniProtKB">
        <authorList>
            <consortium name="WormBaseParasite"/>
        </authorList>
    </citation>
    <scope>IDENTIFICATION</scope>
</reference>
<dbReference type="CTD" id="36383560"/>
<keyword evidence="4" id="KW-1185">Reference proteome</keyword>
<evidence type="ECO:0000256" key="1">
    <source>
        <dbReference type="SAM" id="MobiDB-lite"/>
    </source>
</evidence>
<feature type="region of interest" description="Disordered" evidence="1">
    <location>
        <begin position="189"/>
        <end position="228"/>
    </location>
</feature>
<evidence type="ECO:0000256" key="2">
    <source>
        <dbReference type="SAM" id="Phobius"/>
    </source>
</evidence>
<reference evidence="3 4" key="1">
    <citation type="submission" date="2014-09" db="EMBL/GenBank/DDBJ databases">
        <authorList>
            <person name="Martin A.A."/>
        </authorList>
    </citation>
    <scope>NUCLEOTIDE SEQUENCE</scope>
    <source>
        <strain evidence="4">ED321</strain>
        <strain evidence="3">ED321 Heterogonic</strain>
    </source>
</reference>
<feature type="compositionally biased region" description="Low complexity" evidence="1">
    <location>
        <begin position="189"/>
        <end position="203"/>
    </location>
</feature>
<dbReference type="WormBase" id="SRAE_X000050700">
    <property type="protein sequence ID" value="SRP04508"/>
    <property type="gene ID" value="WBGene00266066"/>
</dbReference>
<organism evidence="3">
    <name type="scientific">Strongyloides ratti</name>
    <name type="common">Parasitic roundworm</name>
    <dbReference type="NCBI Taxonomy" id="34506"/>
    <lineage>
        <taxon>Eukaryota</taxon>
        <taxon>Metazoa</taxon>
        <taxon>Ecdysozoa</taxon>
        <taxon>Nematoda</taxon>
        <taxon>Chromadorea</taxon>
        <taxon>Rhabditida</taxon>
        <taxon>Tylenchina</taxon>
        <taxon>Panagrolaimomorpha</taxon>
        <taxon>Strongyloidoidea</taxon>
        <taxon>Strongyloididae</taxon>
        <taxon>Strongyloides</taxon>
    </lineage>
</organism>
<dbReference type="Proteomes" id="UP000035682">
    <property type="component" value="Unplaced"/>
</dbReference>
<evidence type="ECO:0000313" key="5">
    <source>
        <dbReference type="WBParaSite" id="SRAE_X000050700.1"/>
    </source>
</evidence>
<evidence type="ECO:0000313" key="6">
    <source>
        <dbReference type="WormBase" id="SRAE_X000050700"/>
    </source>
</evidence>